<evidence type="ECO:0000313" key="4">
    <source>
        <dbReference type="Proteomes" id="UP000023152"/>
    </source>
</evidence>
<keyword evidence="4" id="KW-1185">Reference proteome</keyword>
<proteinExistence type="predicted"/>
<dbReference type="PANTHER" id="PTHR45641">
    <property type="entry name" value="TETRATRICOPEPTIDE REPEAT PROTEIN (AFU_ORTHOLOGUE AFUA_6G03870)"/>
    <property type="match status" value="1"/>
</dbReference>
<evidence type="ECO:0000256" key="1">
    <source>
        <dbReference type="ARBA" id="ARBA00022737"/>
    </source>
</evidence>
<dbReference type="EMBL" id="ASPP01004303">
    <property type="protein sequence ID" value="ETO32311.1"/>
    <property type="molecule type" value="Genomic_DNA"/>
</dbReference>
<reference evidence="3 4" key="1">
    <citation type="journal article" date="2013" name="Curr. Biol.">
        <title>The Genome of the Foraminiferan Reticulomyxa filosa.</title>
        <authorList>
            <person name="Glockner G."/>
            <person name="Hulsmann N."/>
            <person name="Schleicher M."/>
            <person name="Noegel A.A."/>
            <person name="Eichinger L."/>
            <person name="Gallinger C."/>
            <person name="Pawlowski J."/>
            <person name="Sierra R."/>
            <person name="Euteneuer U."/>
            <person name="Pillet L."/>
            <person name="Moustafa A."/>
            <person name="Platzer M."/>
            <person name="Groth M."/>
            <person name="Szafranski K."/>
            <person name="Schliwa M."/>
        </authorList>
    </citation>
    <scope>NUCLEOTIDE SEQUENCE [LARGE SCALE GENOMIC DNA]</scope>
</reference>
<sequence>MNIKDNETLPNSNCNAIQTLDFYKHWTVEWITSNFGAAKIVGQMLKQNERGLIFVVKLEAQWQIETNADSITISDSKVPSKQSLGNDKIEKIQFESYCVYVIKSKVVILNKVNIDGNVYAIDCELQCEKNVVITTQIFVTKNAIIDQKLRQSLSPIEWNDIFHHDVPIQLQCLQDKALQCLAELLFDDAIAHHQEALQLSIDTFGLDHSYVANCYNNLGIAFNISAQTDNALNCHEIALKISLKIFGNFHAWIGNLYDHIGNCYYKKRIYAKAIEYYKQVLNIRLIIFGDDHEDVATSYARLGLSCEYDEQIDTAIEYYGKALHIRKQIFGNTKRVADTYWNLADMLKTKGEMSSAFKCYEEAWKIYSVALGEWNQETIEAKKAAEQTIGGSSVSPFSSL</sequence>
<organism evidence="3 4">
    <name type="scientific">Reticulomyxa filosa</name>
    <dbReference type="NCBI Taxonomy" id="46433"/>
    <lineage>
        <taxon>Eukaryota</taxon>
        <taxon>Sar</taxon>
        <taxon>Rhizaria</taxon>
        <taxon>Retaria</taxon>
        <taxon>Foraminifera</taxon>
        <taxon>Monothalamids</taxon>
        <taxon>Reticulomyxidae</taxon>
        <taxon>Reticulomyxa</taxon>
    </lineage>
</organism>
<evidence type="ECO:0000256" key="2">
    <source>
        <dbReference type="ARBA" id="ARBA00022803"/>
    </source>
</evidence>
<dbReference type="PANTHER" id="PTHR45641:SF1">
    <property type="entry name" value="AAA+ ATPASE DOMAIN-CONTAINING PROTEIN"/>
    <property type="match status" value="1"/>
</dbReference>
<gene>
    <name evidence="3" type="ORF">RFI_04806</name>
</gene>
<comment type="caution">
    <text evidence="3">The sequence shown here is derived from an EMBL/GenBank/DDBJ whole genome shotgun (WGS) entry which is preliminary data.</text>
</comment>
<dbReference type="Pfam" id="PF13424">
    <property type="entry name" value="TPR_12"/>
    <property type="match status" value="2"/>
</dbReference>
<dbReference type="Pfam" id="PF13374">
    <property type="entry name" value="TPR_10"/>
    <property type="match status" value="1"/>
</dbReference>
<keyword evidence="1" id="KW-0677">Repeat</keyword>
<keyword evidence="2" id="KW-0802">TPR repeat</keyword>
<accession>X6P269</accession>
<dbReference type="Proteomes" id="UP000023152">
    <property type="component" value="Unassembled WGS sequence"/>
</dbReference>
<dbReference type="SUPFAM" id="SSF48452">
    <property type="entry name" value="TPR-like"/>
    <property type="match status" value="1"/>
</dbReference>
<dbReference type="InterPro" id="IPR019734">
    <property type="entry name" value="TPR_rpt"/>
</dbReference>
<dbReference type="OrthoDB" id="5986190at2759"/>
<evidence type="ECO:0000313" key="3">
    <source>
        <dbReference type="EMBL" id="ETO32311.1"/>
    </source>
</evidence>
<dbReference type="SMART" id="SM00028">
    <property type="entry name" value="TPR"/>
    <property type="match status" value="5"/>
</dbReference>
<name>X6P269_RETFI</name>
<dbReference type="AlphaFoldDB" id="X6P269"/>
<dbReference type="Gene3D" id="1.25.40.10">
    <property type="entry name" value="Tetratricopeptide repeat domain"/>
    <property type="match status" value="1"/>
</dbReference>
<dbReference type="InterPro" id="IPR011990">
    <property type="entry name" value="TPR-like_helical_dom_sf"/>
</dbReference>
<protein>
    <submittedName>
        <fullName evidence="3">Uncharacterized protein</fullName>
    </submittedName>
</protein>